<evidence type="ECO:0000256" key="1">
    <source>
        <dbReference type="ARBA" id="ARBA00023015"/>
    </source>
</evidence>
<dbReference type="PANTHER" id="PTHR33204">
    <property type="entry name" value="TRANSCRIPTIONAL REGULATOR, MARR FAMILY"/>
    <property type="match status" value="1"/>
</dbReference>
<keyword evidence="6" id="KW-1185">Reference proteome</keyword>
<keyword evidence="3" id="KW-0804">Transcription</keyword>
<evidence type="ECO:0000259" key="4">
    <source>
        <dbReference type="PROSITE" id="PS51118"/>
    </source>
</evidence>
<dbReference type="InterPro" id="IPR036390">
    <property type="entry name" value="WH_DNA-bd_sf"/>
</dbReference>
<dbReference type="Pfam" id="PF01638">
    <property type="entry name" value="HxlR"/>
    <property type="match status" value="1"/>
</dbReference>
<dbReference type="SUPFAM" id="SSF46785">
    <property type="entry name" value="Winged helix' DNA-binding domain"/>
    <property type="match status" value="1"/>
</dbReference>
<keyword evidence="2" id="KW-0238">DNA-binding</keyword>
<organism evidence="5 6">
    <name type="scientific">Parasphingorhabdus halotolerans</name>
    <dbReference type="NCBI Taxonomy" id="2725558"/>
    <lineage>
        <taxon>Bacteria</taxon>
        <taxon>Pseudomonadati</taxon>
        <taxon>Pseudomonadota</taxon>
        <taxon>Alphaproteobacteria</taxon>
        <taxon>Sphingomonadales</taxon>
        <taxon>Sphingomonadaceae</taxon>
        <taxon>Parasphingorhabdus</taxon>
    </lineage>
</organism>
<dbReference type="GO" id="GO:0003677">
    <property type="term" value="F:DNA binding"/>
    <property type="evidence" value="ECO:0007669"/>
    <property type="project" value="UniProtKB-KW"/>
</dbReference>
<dbReference type="PROSITE" id="PS51118">
    <property type="entry name" value="HTH_HXLR"/>
    <property type="match status" value="1"/>
</dbReference>
<dbReference type="AlphaFoldDB" id="A0A6H2DN87"/>
<keyword evidence="1" id="KW-0805">Transcription regulation</keyword>
<name>A0A6H2DN87_9SPHN</name>
<dbReference type="Gene3D" id="1.10.10.10">
    <property type="entry name" value="Winged helix-like DNA-binding domain superfamily/Winged helix DNA-binding domain"/>
    <property type="match status" value="1"/>
</dbReference>
<dbReference type="Proteomes" id="UP000501600">
    <property type="component" value="Chromosome"/>
</dbReference>
<gene>
    <name evidence="5" type="ORF">HF685_13240</name>
</gene>
<dbReference type="KEGG" id="phao:HF685_13240"/>
<evidence type="ECO:0000313" key="5">
    <source>
        <dbReference type="EMBL" id="QJB70132.1"/>
    </source>
</evidence>
<dbReference type="InterPro" id="IPR036388">
    <property type="entry name" value="WH-like_DNA-bd_sf"/>
</dbReference>
<reference evidence="5 6" key="1">
    <citation type="submission" date="2020-04" db="EMBL/GenBank/DDBJ databases">
        <title>Genome sequence for Sphingorhabdus sp. strain M1.</title>
        <authorList>
            <person name="Park S.-J."/>
        </authorList>
    </citation>
    <scope>NUCLEOTIDE SEQUENCE [LARGE SCALE GENOMIC DNA]</scope>
    <source>
        <strain evidence="5 6">JK6</strain>
    </source>
</reference>
<evidence type="ECO:0000256" key="3">
    <source>
        <dbReference type="ARBA" id="ARBA00023163"/>
    </source>
</evidence>
<protein>
    <submittedName>
        <fullName evidence="5">Helix-turn-helix transcriptional regulator</fullName>
    </submittedName>
</protein>
<evidence type="ECO:0000256" key="2">
    <source>
        <dbReference type="ARBA" id="ARBA00023125"/>
    </source>
</evidence>
<dbReference type="RefSeq" id="WP_168820398.1">
    <property type="nucleotide sequence ID" value="NZ_CP051217.1"/>
</dbReference>
<dbReference type="InterPro" id="IPR002577">
    <property type="entry name" value="HTH_HxlR"/>
</dbReference>
<proteinExistence type="predicted"/>
<feature type="domain" description="HTH hxlR-type" evidence="4">
    <location>
        <begin position="20"/>
        <end position="117"/>
    </location>
</feature>
<sequence length="185" mass="21024">MDDLNRQGLARDLQNLSSECSLPVSLEVIGERWCFMILRSGFSGVRHFEDFLSEIGIARNILANRLTRMVDAGIMTRRPCDHDKRKVEYQLTEKGADLLTTIVAMRQWGEKWETGVVSNPVLADARDRQPIAKIVIQSHDGRELGLEDLCWIDEAELRDHASNNSTDRADINVRHLREINEPSAA</sequence>
<dbReference type="PANTHER" id="PTHR33204:SF18">
    <property type="entry name" value="TRANSCRIPTIONAL REGULATORY PROTEIN"/>
    <property type="match status" value="1"/>
</dbReference>
<dbReference type="EMBL" id="CP051217">
    <property type="protein sequence ID" value="QJB70132.1"/>
    <property type="molecule type" value="Genomic_DNA"/>
</dbReference>
<accession>A0A6H2DN87</accession>
<evidence type="ECO:0000313" key="6">
    <source>
        <dbReference type="Proteomes" id="UP000501600"/>
    </source>
</evidence>